<dbReference type="PRINTS" id="PR00133">
    <property type="entry name" value="GLHYDRLASE3"/>
</dbReference>
<dbReference type="PANTHER" id="PTHR42721">
    <property type="entry name" value="SUGAR HYDROLASE-RELATED"/>
    <property type="match status" value="1"/>
</dbReference>
<dbReference type="InterPro" id="IPR026891">
    <property type="entry name" value="Fn3-like"/>
</dbReference>
<keyword evidence="6" id="KW-1185">Reference proteome</keyword>
<protein>
    <submittedName>
        <fullName evidence="5">Glycoside hydrolase family 3 protein</fullName>
    </submittedName>
</protein>
<dbReference type="GO" id="GO:0045493">
    <property type="term" value="P:xylan catabolic process"/>
    <property type="evidence" value="ECO:0007669"/>
    <property type="project" value="InterPro"/>
</dbReference>
<dbReference type="PANTHER" id="PTHR42721:SF3">
    <property type="entry name" value="BETA-D-XYLOSIDASE 5-RELATED"/>
    <property type="match status" value="1"/>
</dbReference>
<evidence type="ECO:0000256" key="1">
    <source>
        <dbReference type="ARBA" id="ARBA00005336"/>
    </source>
</evidence>
<dbReference type="InterPro" id="IPR002772">
    <property type="entry name" value="Glyco_hydro_3_C"/>
</dbReference>
<dbReference type="InterPro" id="IPR001764">
    <property type="entry name" value="Glyco_hydro_3_N"/>
</dbReference>
<dbReference type="InterPro" id="IPR036962">
    <property type="entry name" value="Glyco_hydro_3_N_sf"/>
</dbReference>
<dbReference type="InterPro" id="IPR036881">
    <property type="entry name" value="Glyco_hydro_3_C_sf"/>
</dbReference>
<comment type="similarity">
    <text evidence="1">Belongs to the glycosyl hydrolase 3 family.</text>
</comment>
<evidence type="ECO:0000259" key="4">
    <source>
        <dbReference type="SMART" id="SM01217"/>
    </source>
</evidence>
<evidence type="ECO:0000256" key="3">
    <source>
        <dbReference type="ARBA" id="ARBA00022801"/>
    </source>
</evidence>
<evidence type="ECO:0000256" key="2">
    <source>
        <dbReference type="ARBA" id="ARBA00022729"/>
    </source>
</evidence>
<evidence type="ECO:0000313" key="5">
    <source>
        <dbReference type="EMBL" id="RRK30213.1"/>
    </source>
</evidence>
<organism evidence="5 6">
    <name type="scientific">Schaedlerella arabinosiphila</name>
    <dbReference type="NCBI Taxonomy" id="2044587"/>
    <lineage>
        <taxon>Bacteria</taxon>
        <taxon>Bacillati</taxon>
        <taxon>Bacillota</taxon>
        <taxon>Clostridia</taxon>
        <taxon>Lachnospirales</taxon>
        <taxon>Lachnospiraceae</taxon>
        <taxon>Schaedlerella</taxon>
    </lineage>
</organism>
<dbReference type="Gene3D" id="3.20.20.300">
    <property type="entry name" value="Glycoside hydrolase, family 3, N-terminal domain"/>
    <property type="match status" value="1"/>
</dbReference>
<evidence type="ECO:0000313" key="6">
    <source>
        <dbReference type="Proteomes" id="UP000274920"/>
    </source>
</evidence>
<gene>
    <name evidence="5" type="ORF">EBB54_01595</name>
</gene>
<dbReference type="GO" id="GO:0009044">
    <property type="term" value="F:xylan 1,4-beta-xylosidase activity"/>
    <property type="evidence" value="ECO:0007669"/>
    <property type="project" value="InterPro"/>
</dbReference>
<dbReference type="Proteomes" id="UP000274920">
    <property type="component" value="Unassembled WGS sequence"/>
</dbReference>
<proteinExistence type="inferred from homology"/>
<keyword evidence="3 5" id="KW-0378">Hydrolase</keyword>
<dbReference type="SMART" id="SM01217">
    <property type="entry name" value="Fn3_like"/>
    <property type="match status" value="1"/>
</dbReference>
<dbReference type="Pfam" id="PF14310">
    <property type="entry name" value="Fn3-like"/>
    <property type="match status" value="1"/>
</dbReference>
<reference evidence="5" key="1">
    <citation type="submission" date="2018-10" db="EMBL/GenBank/DDBJ databases">
        <title>Schaedlerella arabinophila gen. nov. sp. nov., isolated from the mouse intestinal tract and comparative analysis with the genome of the closely related altered Schaedler flora strain ASF502.</title>
        <authorList>
            <person name="Miyake S."/>
            <person name="Soh M."/>
            <person name="Seedorf H."/>
        </authorList>
    </citation>
    <scope>NUCLEOTIDE SEQUENCE [LARGE SCALE GENOMIC DNA]</scope>
    <source>
        <strain evidence="5">DSM 106076</strain>
    </source>
</reference>
<keyword evidence="2" id="KW-0732">Signal</keyword>
<dbReference type="GO" id="GO:0046556">
    <property type="term" value="F:alpha-L-arabinofuranosidase activity"/>
    <property type="evidence" value="ECO:0007669"/>
    <property type="project" value="TreeGrafter"/>
</dbReference>
<dbReference type="Gene3D" id="2.60.40.10">
    <property type="entry name" value="Immunoglobulins"/>
    <property type="match status" value="1"/>
</dbReference>
<dbReference type="GO" id="GO:0031222">
    <property type="term" value="P:arabinan catabolic process"/>
    <property type="evidence" value="ECO:0007669"/>
    <property type="project" value="TreeGrafter"/>
</dbReference>
<dbReference type="AlphaFoldDB" id="A0A426DC84"/>
<dbReference type="Pfam" id="PF00933">
    <property type="entry name" value="Glyco_hydro_3"/>
    <property type="match status" value="1"/>
</dbReference>
<sequence>MDRKEARLKAQELVARMTIEEKASQLKFDAEAIPRLDIPAYNWWNEALHGVARAGTATVFPQAIALGAAFDTELMEEIGSCIAAEGRAKYNESKKHGDRDIYKGLTFWAPNVNIFRDPRWGRGHETYGEDPYLTSRLAVPFIRGLQGNGEYLKAAACAKHFAVHSGPEAKRHFFNAEASKKDLEETYLPAFEACVKEAEVEAVMGAYNRTNGEPCCASKTLMQDYLRGKWGFEGHYVSDCWAVRDFHENHQVTDRPEESVKMALEAGCDLNCGCTYQKILNAYQEGIIDEAYITESCVRLFTTRFLLGMFTETEYDKISYLEVESPEHLALAHRAARESMVLLKNDGILPLDPARLKTIGVIGPNADSRSALIGNYHGTSSQYITVLDGIRNIAGASCRILYSEGCHLWKENVEHLSSPEQMDRLSEAAAVAEHSDVVILVLGLDETLEGEEGDTGNSDASGDKQDLLFPLSQRKLTETVLQSGKPMVIVNMTGSAMDLRAADAQANAILQAWYPGARGGQDAAELLFGMASPSGKLPVTFYRGTEDLPDFEDYSMKNRTYRYYAGEALYPFGYGLTYGECRVESADCEKTASPDGRLEAVKITALIRNGGKMETEDVLQVYVKDLDYPGAVLHPSLAAFARVRLKPGEEKQIGLTVDRMRFTSVDEDGNRAIYGKHFELYAGFSQPDPRSEELTGQNCERMTVVL</sequence>
<accession>A0A426DC84</accession>
<dbReference type="RefSeq" id="WP_125126063.1">
    <property type="nucleotide sequence ID" value="NZ_RHJS01000002.1"/>
</dbReference>
<dbReference type="SUPFAM" id="SSF51445">
    <property type="entry name" value="(Trans)glycosidases"/>
    <property type="match status" value="1"/>
</dbReference>
<dbReference type="Pfam" id="PF01915">
    <property type="entry name" value="Glyco_hydro_3_C"/>
    <property type="match status" value="1"/>
</dbReference>
<dbReference type="Gene3D" id="3.40.50.1700">
    <property type="entry name" value="Glycoside hydrolase family 3 C-terminal domain"/>
    <property type="match status" value="1"/>
</dbReference>
<dbReference type="InterPro" id="IPR017853">
    <property type="entry name" value="GH"/>
</dbReference>
<name>A0A426DC84_9FIRM</name>
<dbReference type="InterPro" id="IPR044993">
    <property type="entry name" value="BXL"/>
</dbReference>
<dbReference type="EMBL" id="RHJS01000002">
    <property type="protein sequence ID" value="RRK30213.1"/>
    <property type="molecule type" value="Genomic_DNA"/>
</dbReference>
<dbReference type="InterPro" id="IPR013783">
    <property type="entry name" value="Ig-like_fold"/>
</dbReference>
<feature type="domain" description="Fibronectin type III-like" evidence="4">
    <location>
        <begin position="617"/>
        <end position="686"/>
    </location>
</feature>
<dbReference type="SUPFAM" id="SSF52279">
    <property type="entry name" value="Beta-D-glucan exohydrolase, C-terminal domain"/>
    <property type="match status" value="1"/>
</dbReference>
<comment type="caution">
    <text evidence="5">The sequence shown here is derived from an EMBL/GenBank/DDBJ whole genome shotgun (WGS) entry which is preliminary data.</text>
</comment>